<evidence type="ECO:0000259" key="3">
    <source>
        <dbReference type="PROSITE" id="PS50110"/>
    </source>
</evidence>
<accession>A0A939G0W1</accession>
<dbReference type="PANTHER" id="PTHR44591:SF3">
    <property type="entry name" value="RESPONSE REGULATORY DOMAIN-CONTAINING PROTEIN"/>
    <property type="match status" value="1"/>
</dbReference>
<evidence type="ECO:0000313" key="5">
    <source>
        <dbReference type="Proteomes" id="UP000664795"/>
    </source>
</evidence>
<feature type="domain" description="Response regulatory" evidence="3">
    <location>
        <begin position="6"/>
        <end position="128"/>
    </location>
</feature>
<dbReference type="EMBL" id="JAFMYU010000002">
    <property type="protein sequence ID" value="MBO0929806.1"/>
    <property type="molecule type" value="Genomic_DNA"/>
</dbReference>
<evidence type="ECO:0000256" key="1">
    <source>
        <dbReference type="ARBA" id="ARBA00022553"/>
    </source>
</evidence>
<evidence type="ECO:0000256" key="2">
    <source>
        <dbReference type="PROSITE-ProRule" id="PRU00169"/>
    </source>
</evidence>
<sequence length="263" mass="28872">MKQPLQILIVEDELLMAVAIEEALVGAGFGICGIARTYQDAIRLIACSTAQAAVVDINLAGSADTCLPELDGVATARALLRHTWMPLIYLTGNTDEATFERAKTTNPFAFLTKPLRPRELVQQVQLALHNFQQSEPIRAGATEEPVYLPTEKGYARVQQTEILYLQAAGNFTSVFLTAPATKRLIPEGKGEKPLILTGNLGYWGNHLSPRLFLRLSKSLIVNLTHIDRVEAHQITLAHCSAPLPLPGGTHKSLLNRLHVIRTR</sequence>
<dbReference type="Gene3D" id="2.40.50.1020">
    <property type="entry name" value="LytTr DNA-binding domain"/>
    <property type="match status" value="1"/>
</dbReference>
<dbReference type="SUPFAM" id="SSF52172">
    <property type="entry name" value="CheY-like"/>
    <property type="match status" value="1"/>
</dbReference>
<protein>
    <submittedName>
        <fullName evidence="4">Response regulator transcription factor</fullName>
    </submittedName>
</protein>
<dbReference type="Pfam" id="PF04397">
    <property type="entry name" value="LytTR"/>
    <property type="match status" value="1"/>
</dbReference>
<dbReference type="InterPro" id="IPR011006">
    <property type="entry name" value="CheY-like_superfamily"/>
</dbReference>
<proteinExistence type="predicted"/>
<dbReference type="RefSeq" id="WP_207333779.1">
    <property type="nucleotide sequence ID" value="NZ_JAFMYU010000002.1"/>
</dbReference>
<dbReference type="PANTHER" id="PTHR44591">
    <property type="entry name" value="STRESS RESPONSE REGULATOR PROTEIN 1"/>
    <property type="match status" value="1"/>
</dbReference>
<comment type="caution">
    <text evidence="4">The sequence shown here is derived from an EMBL/GenBank/DDBJ whole genome shotgun (WGS) entry which is preliminary data.</text>
</comment>
<dbReference type="InterPro" id="IPR007492">
    <property type="entry name" value="LytTR_DNA-bd_dom"/>
</dbReference>
<dbReference type="Pfam" id="PF00072">
    <property type="entry name" value="Response_reg"/>
    <property type="match status" value="1"/>
</dbReference>
<dbReference type="GO" id="GO:0000160">
    <property type="term" value="P:phosphorelay signal transduction system"/>
    <property type="evidence" value="ECO:0007669"/>
    <property type="project" value="InterPro"/>
</dbReference>
<dbReference type="PROSITE" id="PS50110">
    <property type="entry name" value="RESPONSE_REGULATORY"/>
    <property type="match status" value="1"/>
</dbReference>
<dbReference type="AlphaFoldDB" id="A0A939G0W1"/>
<dbReference type="Proteomes" id="UP000664795">
    <property type="component" value="Unassembled WGS sequence"/>
</dbReference>
<dbReference type="InterPro" id="IPR001789">
    <property type="entry name" value="Sig_transdc_resp-reg_receiver"/>
</dbReference>
<gene>
    <name evidence="4" type="ORF">J2I48_02325</name>
</gene>
<dbReference type="Gene3D" id="3.40.50.2300">
    <property type="match status" value="1"/>
</dbReference>
<evidence type="ECO:0000313" key="4">
    <source>
        <dbReference type="EMBL" id="MBO0929806.1"/>
    </source>
</evidence>
<dbReference type="SMART" id="SM00850">
    <property type="entry name" value="LytTR"/>
    <property type="match status" value="1"/>
</dbReference>
<keyword evidence="5" id="KW-1185">Reference proteome</keyword>
<name>A0A939G0W1_9BACT</name>
<dbReference type="InterPro" id="IPR050595">
    <property type="entry name" value="Bact_response_regulator"/>
</dbReference>
<dbReference type="GO" id="GO:0003677">
    <property type="term" value="F:DNA binding"/>
    <property type="evidence" value="ECO:0007669"/>
    <property type="project" value="InterPro"/>
</dbReference>
<keyword evidence="1 2" id="KW-0597">Phosphoprotein</keyword>
<organism evidence="4 5">
    <name type="scientific">Fibrella aquatilis</name>
    <dbReference type="NCBI Taxonomy" id="2817059"/>
    <lineage>
        <taxon>Bacteria</taxon>
        <taxon>Pseudomonadati</taxon>
        <taxon>Bacteroidota</taxon>
        <taxon>Cytophagia</taxon>
        <taxon>Cytophagales</taxon>
        <taxon>Spirosomataceae</taxon>
        <taxon>Fibrella</taxon>
    </lineage>
</organism>
<feature type="modified residue" description="4-aspartylphosphate" evidence="2">
    <location>
        <position position="56"/>
    </location>
</feature>
<reference evidence="4 5" key="1">
    <citation type="submission" date="2021-03" db="EMBL/GenBank/DDBJ databases">
        <title>Fibrella sp. HMF5036 genome sequencing and assembly.</title>
        <authorList>
            <person name="Kang H."/>
            <person name="Kim H."/>
            <person name="Bae S."/>
            <person name="Joh K."/>
        </authorList>
    </citation>
    <scope>NUCLEOTIDE SEQUENCE [LARGE SCALE GENOMIC DNA]</scope>
    <source>
        <strain evidence="4 5">HMF5036</strain>
    </source>
</reference>
<dbReference type="SMART" id="SM00448">
    <property type="entry name" value="REC"/>
    <property type="match status" value="1"/>
</dbReference>